<evidence type="ECO:0008006" key="3">
    <source>
        <dbReference type="Google" id="ProtNLM"/>
    </source>
</evidence>
<accession>A0ABW8XY08</accession>
<protein>
    <recommendedName>
        <fullName evidence="3">Lipoprotein</fullName>
    </recommendedName>
</protein>
<evidence type="ECO:0000313" key="1">
    <source>
        <dbReference type="EMBL" id="MFL9832814.1"/>
    </source>
</evidence>
<sequence length="170" mass="18502">MKKYIVLGALSVLMMNCNKKNETVKPVANTDSLDSLETPAETVIDTLGAKTFCYLGVTGKDSVFVSIDDNLGTFSGKMAYKNSEKDSSKGELSGFKSGDTLKLTYEFASEGTTSKRDIFFIQKGNTLIEGIGNQKDDNGTMRYADENKIAYKDGQKLESSDCKAVVNALK</sequence>
<proteinExistence type="predicted"/>
<dbReference type="Proteomes" id="UP001629058">
    <property type="component" value="Unassembled WGS sequence"/>
</dbReference>
<dbReference type="EMBL" id="JBELPY010000001">
    <property type="protein sequence ID" value="MFL9832814.1"/>
    <property type="molecule type" value="Genomic_DNA"/>
</dbReference>
<reference evidence="1 2" key="1">
    <citation type="submission" date="2024-06" db="EMBL/GenBank/DDBJ databases">
        <authorList>
            <person name="Kaempfer P."/>
            <person name="Viver T."/>
        </authorList>
    </citation>
    <scope>NUCLEOTIDE SEQUENCE [LARGE SCALE GENOMIC DNA]</scope>
    <source>
        <strain evidence="1 2">ST-37</strain>
    </source>
</reference>
<dbReference type="RefSeq" id="WP_408087052.1">
    <property type="nucleotide sequence ID" value="NZ_JBELPY010000001.1"/>
</dbReference>
<comment type="caution">
    <text evidence="1">The sequence shown here is derived from an EMBL/GenBank/DDBJ whole genome shotgun (WGS) entry which is preliminary data.</text>
</comment>
<evidence type="ECO:0000313" key="2">
    <source>
        <dbReference type="Proteomes" id="UP001629058"/>
    </source>
</evidence>
<gene>
    <name evidence="1" type="ORF">ABS765_02080</name>
</gene>
<keyword evidence="2" id="KW-1185">Reference proteome</keyword>
<organism evidence="1 2">
    <name type="scientific">Chryseobacterium terrae</name>
    <dbReference type="NCBI Taxonomy" id="3163299"/>
    <lineage>
        <taxon>Bacteria</taxon>
        <taxon>Pseudomonadati</taxon>
        <taxon>Bacteroidota</taxon>
        <taxon>Flavobacteriia</taxon>
        <taxon>Flavobacteriales</taxon>
        <taxon>Weeksellaceae</taxon>
        <taxon>Chryseobacterium group</taxon>
        <taxon>Chryseobacterium</taxon>
    </lineage>
</organism>
<name>A0ABW8XY08_9FLAO</name>